<name>A0A1Y2H2J9_9FUNG</name>
<dbReference type="EMBL" id="MCFF01000002">
    <property type="protein sequence ID" value="ORZ28244.1"/>
    <property type="molecule type" value="Genomic_DNA"/>
</dbReference>
<dbReference type="GO" id="GO:0017150">
    <property type="term" value="F:tRNA dihydrouridine synthase activity"/>
    <property type="evidence" value="ECO:0007669"/>
    <property type="project" value="InterPro"/>
</dbReference>
<dbReference type="PROSITE" id="PS01136">
    <property type="entry name" value="UPF0034"/>
    <property type="match status" value="1"/>
</dbReference>
<protein>
    <recommendedName>
        <fullName evidence="10">DUS-like FMN-binding domain-containing protein</fullName>
    </recommendedName>
</protein>
<organism evidence="11 12">
    <name type="scientific">Lobosporangium transversale</name>
    <dbReference type="NCBI Taxonomy" id="64571"/>
    <lineage>
        <taxon>Eukaryota</taxon>
        <taxon>Fungi</taxon>
        <taxon>Fungi incertae sedis</taxon>
        <taxon>Mucoromycota</taxon>
        <taxon>Mortierellomycotina</taxon>
        <taxon>Mortierellomycetes</taxon>
        <taxon>Mortierellales</taxon>
        <taxon>Mortierellaceae</taxon>
        <taxon>Lobosporangium</taxon>
    </lineage>
</organism>
<keyword evidence="5" id="KW-0819">tRNA processing</keyword>
<keyword evidence="2" id="KW-0285">Flavoprotein</keyword>
<dbReference type="InterPro" id="IPR013785">
    <property type="entry name" value="Aldolase_TIM"/>
</dbReference>
<feature type="domain" description="DUS-like FMN-binding" evidence="10">
    <location>
        <begin position="11"/>
        <end position="249"/>
    </location>
</feature>
<dbReference type="FunCoup" id="A0A1Y2H2J9">
    <property type="interactions" value="565"/>
</dbReference>
<dbReference type="InterPro" id="IPR035587">
    <property type="entry name" value="DUS-like_FMN-bd"/>
</dbReference>
<feature type="region of interest" description="Disordered" evidence="9">
    <location>
        <begin position="342"/>
        <end position="445"/>
    </location>
</feature>
<dbReference type="STRING" id="64571.A0A1Y2H2J9"/>
<comment type="catalytic activity">
    <reaction evidence="7">
        <text>a 5,6-dihydrouridine in mRNA + NAD(+) = a uridine in mRNA + NADH + H(+)</text>
        <dbReference type="Rhea" id="RHEA:69851"/>
        <dbReference type="Rhea" id="RHEA-COMP:14658"/>
        <dbReference type="Rhea" id="RHEA-COMP:17789"/>
        <dbReference type="ChEBI" id="CHEBI:15378"/>
        <dbReference type="ChEBI" id="CHEBI:57540"/>
        <dbReference type="ChEBI" id="CHEBI:57945"/>
        <dbReference type="ChEBI" id="CHEBI:65315"/>
        <dbReference type="ChEBI" id="CHEBI:74443"/>
    </reaction>
    <physiologicalReaction direction="right-to-left" evidence="7">
        <dbReference type="Rhea" id="RHEA:69853"/>
    </physiologicalReaction>
</comment>
<feature type="compositionally biased region" description="Polar residues" evidence="9">
    <location>
        <begin position="386"/>
        <end position="395"/>
    </location>
</feature>
<dbReference type="InterPro" id="IPR018517">
    <property type="entry name" value="tRNA_hU_synthase_CS"/>
</dbReference>
<dbReference type="PANTHER" id="PTHR45936:SF1">
    <property type="entry name" value="TRNA-DIHYDROURIDINE(20) SYNTHASE [NAD(P)+]-LIKE"/>
    <property type="match status" value="1"/>
</dbReference>
<evidence type="ECO:0000256" key="7">
    <source>
        <dbReference type="ARBA" id="ARBA00048342"/>
    </source>
</evidence>
<evidence type="ECO:0000256" key="9">
    <source>
        <dbReference type="SAM" id="MobiDB-lite"/>
    </source>
</evidence>
<evidence type="ECO:0000256" key="2">
    <source>
        <dbReference type="ARBA" id="ARBA00022630"/>
    </source>
</evidence>
<dbReference type="PANTHER" id="PTHR45936">
    <property type="entry name" value="TRNA-DIHYDROURIDINE(20) SYNTHASE [NAD(P)+]-LIKE"/>
    <property type="match status" value="1"/>
</dbReference>
<evidence type="ECO:0000259" key="10">
    <source>
        <dbReference type="Pfam" id="PF01207"/>
    </source>
</evidence>
<dbReference type="OrthoDB" id="10262250at2759"/>
<dbReference type="Pfam" id="PF01207">
    <property type="entry name" value="Dus"/>
    <property type="match status" value="1"/>
</dbReference>
<dbReference type="CDD" id="cd02801">
    <property type="entry name" value="DUS_like_FMN"/>
    <property type="match status" value="1"/>
</dbReference>
<reference evidence="11 12" key="1">
    <citation type="submission" date="2016-07" db="EMBL/GenBank/DDBJ databases">
        <title>Pervasive Adenine N6-methylation of Active Genes in Fungi.</title>
        <authorList>
            <consortium name="DOE Joint Genome Institute"/>
            <person name="Mondo S.J."/>
            <person name="Dannebaum R.O."/>
            <person name="Kuo R.C."/>
            <person name="Labutti K."/>
            <person name="Haridas S."/>
            <person name="Kuo A."/>
            <person name="Salamov A."/>
            <person name="Ahrendt S.R."/>
            <person name="Lipzen A."/>
            <person name="Sullivan W."/>
            <person name="Andreopoulos W.B."/>
            <person name="Clum A."/>
            <person name="Lindquist E."/>
            <person name="Daum C."/>
            <person name="Ramamoorthy G.K."/>
            <person name="Gryganskyi A."/>
            <person name="Culley D."/>
            <person name="Magnuson J.K."/>
            <person name="James T.Y."/>
            <person name="O'Malley M.A."/>
            <person name="Stajich J.E."/>
            <person name="Spatafora J.W."/>
            <person name="Visel A."/>
            <person name="Grigoriev I.V."/>
        </authorList>
    </citation>
    <scope>NUCLEOTIDE SEQUENCE [LARGE SCALE GENOMIC DNA]</scope>
    <source>
        <strain evidence="11 12">NRRL 3116</strain>
    </source>
</reference>
<dbReference type="AlphaFoldDB" id="A0A1Y2H2J9"/>
<evidence type="ECO:0000256" key="3">
    <source>
        <dbReference type="ARBA" id="ARBA00022643"/>
    </source>
</evidence>
<dbReference type="GO" id="GO:0050660">
    <property type="term" value="F:flavin adenine dinucleotide binding"/>
    <property type="evidence" value="ECO:0007669"/>
    <property type="project" value="InterPro"/>
</dbReference>
<comment type="caution">
    <text evidence="11">The sequence shown here is derived from an EMBL/GenBank/DDBJ whole genome shotgun (WGS) entry which is preliminary data.</text>
</comment>
<dbReference type="SUPFAM" id="SSF51395">
    <property type="entry name" value="FMN-linked oxidoreductases"/>
    <property type="match status" value="1"/>
</dbReference>
<evidence type="ECO:0000256" key="5">
    <source>
        <dbReference type="ARBA" id="ARBA00022694"/>
    </source>
</evidence>
<evidence type="ECO:0000256" key="8">
    <source>
        <dbReference type="ARBA" id="ARBA00049447"/>
    </source>
</evidence>
<accession>A0A1Y2H2J9</accession>
<evidence type="ECO:0000256" key="4">
    <source>
        <dbReference type="ARBA" id="ARBA00022664"/>
    </source>
</evidence>
<dbReference type="RefSeq" id="XP_021885929.1">
    <property type="nucleotide sequence ID" value="XM_022021771.1"/>
</dbReference>
<evidence type="ECO:0000313" key="12">
    <source>
        <dbReference type="Proteomes" id="UP000193648"/>
    </source>
</evidence>
<feature type="compositionally biased region" description="Polar residues" evidence="9">
    <location>
        <begin position="433"/>
        <end position="445"/>
    </location>
</feature>
<dbReference type="Gene3D" id="3.20.20.70">
    <property type="entry name" value="Aldolase class I"/>
    <property type="match status" value="1"/>
</dbReference>
<dbReference type="InParanoid" id="A0A1Y2H2J9"/>
<keyword evidence="4" id="KW-0507">mRNA processing</keyword>
<keyword evidence="3" id="KW-0288">FMN</keyword>
<comment type="catalytic activity">
    <reaction evidence="8">
        <text>a 5,6-dihydrouridine in mRNA + NADP(+) = a uridine in mRNA + NADPH + H(+)</text>
        <dbReference type="Rhea" id="RHEA:69855"/>
        <dbReference type="Rhea" id="RHEA-COMP:14658"/>
        <dbReference type="Rhea" id="RHEA-COMP:17789"/>
        <dbReference type="ChEBI" id="CHEBI:15378"/>
        <dbReference type="ChEBI" id="CHEBI:57783"/>
        <dbReference type="ChEBI" id="CHEBI:58349"/>
        <dbReference type="ChEBI" id="CHEBI:65315"/>
        <dbReference type="ChEBI" id="CHEBI:74443"/>
    </reaction>
    <physiologicalReaction direction="right-to-left" evidence="8">
        <dbReference type="Rhea" id="RHEA:69857"/>
    </physiologicalReaction>
</comment>
<dbReference type="GO" id="GO:0006397">
    <property type="term" value="P:mRNA processing"/>
    <property type="evidence" value="ECO:0007669"/>
    <property type="project" value="UniProtKB-KW"/>
</dbReference>
<gene>
    <name evidence="11" type="ORF">BCR41DRAFT_330809</name>
</gene>
<keyword evidence="6" id="KW-0560">Oxidoreductase</keyword>
<comment type="cofactor">
    <cofactor evidence="1">
        <name>FMN</name>
        <dbReference type="ChEBI" id="CHEBI:58210"/>
    </cofactor>
</comment>
<proteinExistence type="predicted"/>
<dbReference type="InterPro" id="IPR052582">
    <property type="entry name" value="tRNA-DUS-like"/>
</dbReference>
<sequence length="445" mass="49656">MQALDYTNARILAPMVRIGTLPTRLMALEYGADLVYTPEVVDKAIAGAVRVVNEDNGTIDYLQKGVSVFRTHPSEKSKLVFQIGSANADLALEAALTVAQDVSTVDLNCGCPKRFSVHGGMGAALMEEPEKLCGILRKLVEHSGLPVTCKIRIFPDRERTIKLVKMIEATGIKALAVHCRYRDQRPRERAHWDRLKEIVEAVSIPVIANGDAWEYEHLGKLQDLSGATAVMYARRAEANVSVFRKEGLLPLNEIVTAYIRKCLETRNHHSNTKYVLMQMFVDDTKDPRYRQLCEAKCFRAVCKVFGMEGELDAWLQSQQAKGYPTDLDSVPRKAGEMANKDEATNAANTAQKHKQQDLRKRKLEQQEVEGEEKNEISAPATKKQMTEISSQQTINGDHRSSSRIAPTETSRIEEIIAEEKEVDNNLPSAGAEQGQTKEVTSLLYS</sequence>
<feature type="compositionally biased region" description="Basic and acidic residues" evidence="9">
    <location>
        <begin position="410"/>
        <end position="423"/>
    </location>
</feature>
<evidence type="ECO:0000256" key="1">
    <source>
        <dbReference type="ARBA" id="ARBA00001917"/>
    </source>
</evidence>
<dbReference type="GeneID" id="33563615"/>
<dbReference type="Proteomes" id="UP000193648">
    <property type="component" value="Unassembled WGS sequence"/>
</dbReference>
<evidence type="ECO:0000256" key="6">
    <source>
        <dbReference type="ARBA" id="ARBA00023002"/>
    </source>
</evidence>
<keyword evidence="12" id="KW-1185">Reference proteome</keyword>
<dbReference type="GO" id="GO:0005737">
    <property type="term" value="C:cytoplasm"/>
    <property type="evidence" value="ECO:0007669"/>
    <property type="project" value="TreeGrafter"/>
</dbReference>
<evidence type="ECO:0000313" key="11">
    <source>
        <dbReference type="EMBL" id="ORZ28244.1"/>
    </source>
</evidence>